<feature type="non-terminal residue" evidence="2">
    <location>
        <position position="153"/>
    </location>
</feature>
<evidence type="ECO:0000313" key="2">
    <source>
        <dbReference type="EMBL" id="MBA0826534.1"/>
    </source>
</evidence>
<protein>
    <submittedName>
        <fullName evidence="2">Uncharacterized protein</fullName>
    </submittedName>
</protein>
<gene>
    <name evidence="2" type="ORF">Goarm_011373</name>
</gene>
<accession>A0A7J9IY72</accession>
<evidence type="ECO:0000313" key="3">
    <source>
        <dbReference type="Proteomes" id="UP000593575"/>
    </source>
</evidence>
<dbReference type="Proteomes" id="UP000593575">
    <property type="component" value="Unassembled WGS sequence"/>
</dbReference>
<organism evidence="2 3">
    <name type="scientific">Gossypium armourianum</name>
    <dbReference type="NCBI Taxonomy" id="34283"/>
    <lineage>
        <taxon>Eukaryota</taxon>
        <taxon>Viridiplantae</taxon>
        <taxon>Streptophyta</taxon>
        <taxon>Embryophyta</taxon>
        <taxon>Tracheophyta</taxon>
        <taxon>Spermatophyta</taxon>
        <taxon>Magnoliopsida</taxon>
        <taxon>eudicotyledons</taxon>
        <taxon>Gunneridae</taxon>
        <taxon>Pentapetalae</taxon>
        <taxon>rosids</taxon>
        <taxon>malvids</taxon>
        <taxon>Malvales</taxon>
        <taxon>Malvaceae</taxon>
        <taxon>Malvoideae</taxon>
        <taxon>Gossypium</taxon>
    </lineage>
</organism>
<dbReference type="AlphaFoldDB" id="A0A7J9IY72"/>
<comment type="caution">
    <text evidence="2">The sequence shown here is derived from an EMBL/GenBank/DDBJ whole genome shotgun (WGS) entry which is preliminary data.</text>
</comment>
<dbReference type="EMBL" id="JABFAE010000004">
    <property type="protein sequence ID" value="MBA0826534.1"/>
    <property type="molecule type" value="Genomic_DNA"/>
</dbReference>
<feature type="compositionally biased region" description="Basic and acidic residues" evidence="1">
    <location>
        <begin position="1"/>
        <end position="12"/>
    </location>
</feature>
<name>A0A7J9IY72_9ROSI</name>
<proteinExistence type="predicted"/>
<feature type="compositionally biased region" description="Basic and acidic residues" evidence="1">
    <location>
        <begin position="19"/>
        <end position="58"/>
    </location>
</feature>
<evidence type="ECO:0000256" key="1">
    <source>
        <dbReference type="SAM" id="MobiDB-lite"/>
    </source>
</evidence>
<keyword evidence="3" id="KW-1185">Reference proteome</keyword>
<reference evidence="2 3" key="1">
    <citation type="journal article" date="2019" name="Genome Biol. Evol.">
        <title>Insights into the evolution of the New World diploid cottons (Gossypium, subgenus Houzingenia) based on genome sequencing.</title>
        <authorList>
            <person name="Grover C.E."/>
            <person name="Arick M.A. 2nd"/>
            <person name="Thrash A."/>
            <person name="Conover J.L."/>
            <person name="Sanders W.S."/>
            <person name="Peterson D.G."/>
            <person name="Frelichowski J.E."/>
            <person name="Scheffler J.A."/>
            <person name="Scheffler B.E."/>
            <person name="Wendel J.F."/>
        </authorList>
    </citation>
    <scope>NUCLEOTIDE SEQUENCE [LARGE SCALE GENOMIC DNA]</scope>
    <source>
        <strain evidence="2">6</strain>
        <tissue evidence="2">Leaf</tissue>
    </source>
</reference>
<feature type="region of interest" description="Disordered" evidence="1">
    <location>
        <begin position="1"/>
        <end position="66"/>
    </location>
</feature>
<sequence>EGKSSGKGRETLFDETESESFREQFEAKVPEEVDGEKLNHSVDREEDGNETKYFDSDNHGSILGSEDDENIDVCRKRSSFPTYNPNSASPHFCIGMLFKDTTIGDHPKMKLREIQIRVASKMHVNVNMTRCRRAKKMVKDKLAGNFVQELAML</sequence>